<dbReference type="InterPro" id="IPR011079">
    <property type="entry name" value="Ala_racemase_C"/>
</dbReference>
<evidence type="ECO:0000313" key="11">
    <source>
        <dbReference type="EMBL" id="CAA9212055.1"/>
    </source>
</evidence>
<dbReference type="PANTHER" id="PTHR30511:SF0">
    <property type="entry name" value="ALANINE RACEMASE, CATABOLIC-RELATED"/>
    <property type="match status" value="1"/>
</dbReference>
<dbReference type="Pfam" id="PF01168">
    <property type="entry name" value="Ala_racemase_N"/>
    <property type="match status" value="1"/>
</dbReference>
<dbReference type="InterPro" id="IPR020622">
    <property type="entry name" value="Ala_racemase_pyridoxalP-BS"/>
</dbReference>
<evidence type="ECO:0000256" key="6">
    <source>
        <dbReference type="ARBA" id="ARBA00023235"/>
    </source>
</evidence>
<dbReference type="AlphaFoldDB" id="A0A6J4H472"/>
<dbReference type="SUPFAM" id="SSF50621">
    <property type="entry name" value="Alanine racemase C-terminal domain-like"/>
    <property type="match status" value="1"/>
</dbReference>
<evidence type="ECO:0000256" key="7">
    <source>
        <dbReference type="HAMAP-Rule" id="MF_01201"/>
    </source>
</evidence>
<feature type="active site" description="Proton acceptor; specific for D-alanine" evidence="7">
    <location>
        <position position="6"/>
    </location>
</feature>
<dbReference type="Pfam" id="PF00842">
    <property type="entry name" value="Ala_racemase_C"/>
    <property type="match status" value="1"/>
</dbReference>
<dbReference type="GO" id="GO:0030170">
    <property type="term" value="F:pyridoxal phosphate binding"/>
    <property type="evidence" value="ECO:0007669"/>
    <property type="project" value="UniProtKB-UniRule"/>
</dbReference>
<comment type="function">
    <text evidence="7">Catalyzes the interconversion of L-alanine and D-alanine. May also act on other amino acids.</text>
</comment>
<comment type="pathway">
    <text evidence="7">Amino-acid biosynthesis; D-alanine biosynthesis; D-alanine from L-alanine: step 1/1.</text>
</comment>
<keyword evidence="5 7" id="KW-0663">Pyridoxal phosphate</keyword>
<dbReference type="PROSITE" id="PS00395">
    <property type="entry name" value="ALANINE_RACEMASE"/>
    <property type="match status" value="1"/>
</dbReference>
<organism evidence="11">
    <name type="scientific">uncultured Acetobacteraceae bacterium</name>
    <dbReference type="NCBI Taxonomy" id="169975"/>
    <lineage>
        <taxon>Bacteria</taxon>
        <taxon>Pseudomonadati</taxon>
        <taxon>Pseudomonadota</taxon>
        <taxon>Alphaproteobacteria</taxon>
        <taxon>Acetobacterales</taxon>
        <taxon>Acetobacteraceae</taxon>
        <taxon>environmental samples</taxon>
    </lineage>
</organism>
<dbReference type="GO" id="GO:0008784">
    <property type="term" value="F:alanine racemase activity"/>
    <property type="evidence" value="ECO:0007669"/>
    <property type="project" value="UniProtKB-UniRule"/>
</dbReference>
<feature type="modified residue" description="N6-(pyridoxal phosphate)lysine" evidence="7 8">
    <location>
        <position position="6"/>
    </location>
</feature>
<proteinExistence type="inferred from homology"/>
<protein>
    <recommendedName>
        <fullName evidence="4 7">Alanine racemase</fullName>
        <ecNumber evidence="4 7">5.1.1.1</ecNumber>
    </recommendedName>
</protein>
<reference evidence="11" key="1">
    <citation type="submission" date="2020-02" db="EMBL/GenBank/DDBJ databases">
        <authorList>
            <person name="Meier V. D."/>
        </authorList>
    </citation>
    <scope>NUCLEOTIDE SEQUENCE</scope>
    <source>
        <strain evidence="11">AVDCRST_MAG04</strain>
    </source>
</reference>
<dbReference type="InterPro" id="IPR009006">
    <property type="entry name" value="Ala_racemase/Decarboxylase_C"/>
</dbReference>
<name>A0A6J4H472_9PROT</name>
<evidence type="ECO:0000256" key="3">
    <source>
        <dbReference type="ARBA" id="ARBA00007880"/>
    </source>
</evidence>
<keyword evidence="6 7" id="KW-0413">Isomerase</keyword>
<dbReference type="HAMAP" id="MF_01201">
    <property type="entry name" value="Ala_racemase"/>
    <property type="match status" value="1"/>
</dbReference>
<evidence type="ECO:0000256" key="1">
    <source>
        <dbReference type="ARBA" id="ARBA00000316"/>
    </source>
</evidence>
<evidence type="ECO:0000256" key="5">
    <source>
        <dbReference type="ARBA" id="ARBA00022898"/>
    </source>
</evidence>
<dbReference type="InterPro" id="IPR029066">
    <property type="entry name" value="PLP-binding_barrel"/>
</dbReference>
<dbReference type="UniPathway" id="UPA00042">
    <property type="reaction ID" value="UER00497"/>
</dbReference>
<dbReference type="PANTHER" id="PTHR30511">
    <property type="entry name" value="ALANINE RACEMASE"/>
    <property type="match status" value="1"/>
</dbReference>
<evidence type="ECO:0000256" key="2">
    <source>
        <dbReference type="ARBA" id="ARBA00001933"/>
    </source>
</evidence>
<sequence length="330" mass="34075">MAGVVKADAYGLGAARVGPALRDAGCRHFFVAHPAEGVTLRAAIGPGPVIAVLNGFAPGADGDAELLPVLNGLPDVEAHAAAARRRGRATPAILHLDTGMSRLGLDVREQEAVAADPSRLDGLDLRWLMTHLACADEPEHPLNAAQAARFAAVCARLPAGPPRSVANSSGMFLGPAFASDLARPGCALYGINPTPGRPNPMRQVVRLDAPVLQVREIAPGDTVGYGATWTAERPSRVATVAAGYADGYLRALSGRASGDFAGQSVPLIGRVSMDLIAFDVTDAPGIVPGGAICLIGPDNTPDAVAARAGTIGYEVLTSLGNRYRREYRAT</sequence>
<dbReference type="GO" id="GO:0005829">
    <property type="term" value="C:cytosol"/>
    <property type="evidence" value="ECO:0007669"/>
    <property type="project" value="TreeGrafter"/>
</dbReference>
<comment type="catalytic activity">
    <reaction evidence="1 7">
        <text>L-alanine = D-alanine</text>
        <dbReference type="Rhea" id="RHEA:20249"/>
        <dbReference type="ChEBI" id="CHEBI:57416"/>
        <dbReference type="ChEBI" id="CHEBI:57972"/>
        <dbReference type="EC" id="5.1.1.1"/>
    </reaction>
</comment>
<dbReference type="SUPFAM" id="SSF51419">
    <property type="entry name" value="PLP-binding barrel"/>
    <property type="match status" value="1"/>
</dbReference>
<dbReference type="EC" id="5.1.1.1" evidence="4 7"/>
<dbReference type="PRINTS" id="PR00992">
    <property type="entry name" value="ALARACEMASE"/>
</dbReference>
<dbReference type="InterPro" id="IPR001608">
    <property type="entry name" value="Ala_racemase_N"/>
</dbReference>
<dbReference type="CDD" id="cd00430">
    <property type="entry name" value="PLPDE_III_AR"/>
    <property type="match status" value="1"/>
</dbReference>
<accession>A0A6J4H472</accession>
<comment type="similarity">
    <text evidence="3 7">Belongs to the alanine racemase family.</text>
</comment>
<feature type="domain" description="Alanine racemase C-terminal" evidence="10">
    <location>
        <begin position="204"/>
        <end position="328"/>
    </location>
</feature>
<comment type="cofactor">
    <cofactor evidence="2 7 8">
        <name>pyridoxal 5'-phosphate</name>
        <dbReference type="ChEBI" id="CHEBI:597326"/>
    </cofactor>
</comment>
<feature type="binding site" evidence="7 9">
    <location>
        <position position="102"/>
    </location>
    <ligand>
        <name>substrate</name>
    </ligand>
</feature>
<feature type="active site" description="Proton acceptor; specific for L-alanine" evidence="7">
    <location>
        <position position="225"/>
    </location>
</feature>
<gene>
    <name evidence="11" type="ORF">AVDCRST_MAG04-159</name>
</gene>
<dbReference type="SMART" id="SM01005">
    <property type="entry name" value="Ala_racemase_C"/>
    <property type="match status" value="1"/>
</dbReference>
<feature type="binding site" evidence="7 9">
    <location>
        <position position="273"/>
    </location>
    <ligand>
        <name>substrate</name>
    </ligand>
</feature>
<dbReference type="NCBIfam" id="TIGR00492">
    <property type="entry name" value="alr"/>
    <property type="match status" value="1"/>
</dbReference>
<dbReference type="InterPro" id="IPR000821">
    <property type="entry name" value="Ala_racemase"/>
</dbReference>
<dbReference type="Gene3D" id="3.20.20.10">
    <property type="entry name" value="Alanine racemase"/>
    <property type="match status" value="1"/>
</dbReference>
<evidence type="ECO:0000259" key="10">
    <source>
        <dbReference type="SMART" id="SM01005"/>
    </source>
</evidence>
<evidence type="ECO:0000256" key="8">
    <source>
        <dbReference type="PIRSR" id="PIRSR600821-50"/>
    </source>
</evidence>
<evidence type="ECO:0000256" key="4">
    <source>
        <dbReference type="ARBA" id="ARBA00013089"/>
    </source>
</evidence>
<evidence type="ECO:0000256" key="9">
    <source>
        <dbReference type="PIRSR" id="PIRSR600821-52"/>
    </source>
</evidence>
<dbReference type="Gene3D" id="2.40.37.10">
    <property type="entry name" value="Lyase, Ornithine Decarboxylase, Chain A, domain 1"/>
    <property type="match status" value="1"/>
</dbReference>
<dbReference type="GO" id="GO:0030632">
    <property type="term" value="P:D-alanine biosynthetic process"/>
    <property type="evidence" value="ECO:0007669"/>
    <property type="project" value="UniProtKB-UniRule"/>
</dbReference>
<dbReference type="EMBL" id="CADCTL010000009">
    <property type="protein sequence ID" value="CAA9212055.1"/>
    <property type="molecule type" value="Genomic_DNA"/>
</dbReference>